<reference evidence="2 3" key="1">
    <citation type="submission" date="2019-06" db="EMBL/GenBank/DDBJ databases">
        <title>Sequencing the genomes of 1000 actinobacteria strains.</title>
        <authorList>
            <person name="Klenk H.-P."/>
        </authorList>
    </citation>
    <scope>NUCLEOTIDE SEQUENCE [LARGE SCALE GENOMIC DNA]</scope>
    <source>
        <strain evidence="2 3">DSM 21776</strain>
    </source>
</reference>
<proteinExistence type="predicted"/>
<dbReference type="Proteomes" id="UP000320085">
    <property type="component" value="Unassembled WGS sequence"/>
</dbReference>
<protein>
    <submittedName>
        <fullName evidence="2">Uncharacterized protein</fullName>
    </submittedName>
</protein>
<name>A0A543PNL3_9MICO</name>
<evidence type="ECO:0000313" key="3">
    <source>
        <dbReference type="Proteomes" id="UP000320085"/>
    </source>
</evidence>
<dbReference type="RefSeq" id="WP_141822293.1">
    <property type="nucleotide sequence ID" value="NZ_BAAAQC010000010.1"/>
</dbReference>
<gene>
    <name evidence="2" type="ORF">FHX52_2381</name>
</gene>
<evidence type="ECO:0000313" key="2">
    <source>
        <dbReference type="EMBL" id="TQN45681.1"/>
    </source>
</evidence>
<accession>A0A543PNL3</accession>
<organism evidence="2 3">
    <name type="scientific">Humibacillus xanthopallidus</name>
    <dbReference type="NCBI Taxonomy" id="412689"/>
    <lineage>
        <taxon>Bacteria</taxon>
        <taxon>Bacillati</taxon>
        <taxon>Actinomycetota</taxon>
        <taxon>Actinomycetes</taxon>
        <taxon>Micrococcales</taxon>
        <taxon>Intrasporangiaceae</taxon>
        <taxon>Humibacillus</taxon>
    </lineage>
</organism>
<sequence>MNNPNGRRTPLVVTLRDSADARLFVELSSYGSDLTEARHALDLAVQGKEEGSPLAEAAPYLVGFAVVAYCRTILHSNVRGRLTDHVTVPAELSVVHDQVRAFRNATIAHSQSELAVTYPTALLDADTLEVQYVGAATMISSLPSPLVGRFRTLVAVMEELLDVAIQPVRARLEAALRAMDPRERATGALPTVQEKLANEFEPRTKRPPYPTSHTIYWEPGASTDDSDGAQPRTAP</sequence>
<dbReference type="EMBL" id="VFQF01000002">
    <property type="protein sequence ID" value="TQN45681.1"/>
    <property type="molecule type" value="Genomic_DNA"/>
</dbReference>
<dbReference type="AlphaFoldDB" id="A0A543PNL3"/>
<dbReference type="OrthoDB" id="9801824at2"/>
<comment type="caution">
    <text evidence="2">The sequence shown here is derived from an EMBL/GenBank/DDBJ whole genome shotgun (WGS) entry which is preliminary data.</text>
</comment>
<evidence type="ECO:0000256" key="1">
    <source>
        <dbReference type="SAM" id="MobiDB-lite"/>
    </source>
</evidence>
<feature type="region of interest" description="Disordered" evidence="1">
    <location>
        <begin position="185"/>
        <end position="235"/>
    </location>
</feature>